<evidence type="ECO:0000313" key="10">
    <source>
        <dbReference type="Proteomes" id="UP000285146"/>
    </source>
</evidence>
<evidence type="ECO:0000256" key="5">
    <source>
        <dbReference type="ARBA" id="ARBA00023004"/>
    </source>
</evidence>
<feature type="binding site" description="axial binding residue" evidence="7">
    <location>
        <position position="458"/>
    </location>
    <ligand>
        <name>heme</name>
        <dbReference type="ChEBI" id="CHEBI:30413"/>
    </ligand>
    <ligandPart>
        <name>Fe</name>
        <dbReference type="ChEBI" id="CHEBI:18248"/>
    </ligandPart>
</feature>
<dbReference type="InterPro" id="IPR001128">
    <property type="entry name" value="Cyt_P450"/>
</dbReference>
<evidence type="ECO:0000256" key="8">
    <source>
        <dbReference type="SAM" id="Phobius"/>
    </source>
</evidence>
<keyword evidence="10" id="KW-1185">Reference proteome</keyword>
<dbReference type="InterPro" id="IPR002403">
    <property type="entry name" value="Cyt_P450_E_grp-IV"/>
</dbReference>
<keyword evidence="8" id="KW-0812">Transmembrane</keyword>
<proteinExistence type="inferred from homology"/>
<sequence>MGYLIPLNALDLVDAVRHVLLAVIVGWFAIQLVPRFITNHKRFKIPRVGKNPVVSGLRNARTDFTKNGRNLTQEGYKLYKDSMYFIQTGDMERLVVSTRFVDELRKLPDSYLDSRTAVVERNLGWYNGVDILLKSTTHVDVCRTKLVQNLDKITDGQVKDLDYIFHHELNACFLDSGFQFHNAAETILNIVNRVVAKSLVGSSLSRDDTWLQTSLESTVNTGMLCRQLQPYPAFLRPFIYAFTATRQKLKYNLDVAQDLLSPIIMGRQRYEQNTDILQWLMDLYEDPDLSQSAPFLTKQILFLSTAATRSTASSIVNTLFDLLTYPQCQEPLRKEIGESVANAGGWSLASVQNMKRLDSFIKESQRLNHHVLLNFNRKVRRPITLSNGVTVPAGTFLSTPGFWAARDPEFFPNGEDFLPWRWFELREEAEQQGKTPTPYLASSTSPHNLHWGYGRNACPGRFMAAAELKLLLAWILWHFDICFPQGQSQRPESIFLDERVLPDPKQQIGFRVR</sequence>
<reference evidence="9 10" key="1">
    <citation type="submission" date="2015-09" db="EMBL/GenBank/DDBJ databases">
        <title>Host preference determinants of Valsa canker pathogens revealed by comparative genomics.</title>
        <authorList>
            <person name="Yin Z."/>
            <person name="Huang L."/>
        </authorList>
    </citation>
    <scope>NUCLEOTIDE SEQUENCE [LARGE SCALE GENOMIC DNA]</scope>
    <source>
        <strain evidence="9 10">SXYLt</strain>
    </source>
</reference>
<dbReference type="SUPFAM" id="SSF48264">
    <property type="entry name" value="Cytochrome P450"/>
    <property type="match status" value="1"/>
</dbReference>
<dbReference type="GO" id="GO:0016705">
    <property type="term" value="F:oxidoreductase activity, acting on paired donors, with incorporation or reduction of molecular oxygen"/>
    <property type="evidence" value="ECO:0007669"/>
    <property type="project" value="InterPro"/>
</dbReference>
<dbReference type="InterPro" id="IPR036396">
    <property type="entry name" value="Cyt_P450_sf"/>
</dbReference>
<evidence type="ECO:0000256" key="6">
    <source>
        <dbReference type="ARBA" id="ARBA00023033"/>
    </source>
</evidence>
<dbReference type="Proteomes" id="UP000285146">
    <property type="component" value="Unassembled WGS sequence"/>
</dbReference>
<dbReference type="GO" id="GO:0020037">
    <property type="term" value="F:heme binding"/>
    <property type="evidence" value="ECO:0007669"/>
    <property type="project" value="InterPro"/>
</dbReference>
<comment type="cofactor">
    <cofactor evidence="1 7">
        <name>heme</name>
        <dbReference type="ChEBI" id="CHEBI:30413"/>
    </cofactor>
</comment>
<dbReference type="STRING" id="1230097.A0A423V8E5"/>
<dbReference type="GO" id="GO:0005506">
    <property type="term" value="F:iron ion binding"/>
    <property type="evidence" value="ECO:0007669"/>
    <property type="project" value="InterPro"/>
</dbReference>
<keyword evidence="8" id="KW-0472">Membrane</keyword>
<dbReference type="EMBL" id="LKEB01000164">
    <property type="protein sequence ID" value="ROV87076.1"/>
    <property type="molecule type" value="Genomic_DNA"/>
</dbReference>
<name>A0A423V8E5_9PEZI</name>
<dbReference type="PANTHER" id="PTHR46206">
    <property type="entry name" value="CYTOCHROME P450"/>
    <property type="match status" value="1"/>
</dbReference>
<dbReference type="OrthoDB" id="1844152at2759"/>
<keyword evidence="7" id="KW-0349">Heme</keyword>
<comment type="similarity">
    <text evidence="2">Belongs to the cytochrome P450 family.</text>
</comment>
<evidence type="ECO:0000313" key="9">
    <source>
        <dbReference type="EMBL" id="ROV87076.1"/>
    </source>
</evidence>
<protein>
    <recommendedName>
        <fullName evidence="11">Cytochrome P450 monooxygenase</fullName>
    </recommendedName>
</protein>
<dbReference type="PRINTS" id="PR00465">
    <property type="entry name" value="EP450IV"/>
</dbReference>
<comment type="caution">
    <text evidence="9">The sequence shown here is derived from an EMBL/GenBank/DDBJ whole genome shotgun (WGS) entry which is preliminary data.</text>
</comment>
<evidence type="ECO:0000256" key="7">
    <source>
        <dbReference type="PIRSR" id="PIRSR602403-1"/>
    </source>
</evidence>
<evidence type="ECO:0000256" key="3">
    <source>
        <dbReference type="ARBA" id="ARBA00022723"/>
    </source>
</evidence>
<dbReference type="GO" id="GO:0004497">
    <property type="term" value="F:monooxygenase activity"/>
    <property type="evidence" value="ECO:0007669"/>
    <property type="project" value="UniProtKB-KW"/>
</dbReference>
<keyword evidence="4" id="KW-0560">Oxidoreductase</keyword>
<evidence type="ECO:0000256" key="1">
    <source>
        <dbReference type="ARBA" id="ARBA00001971"/>
    </source>
</evidence>
<accession>A0A423V8E5</accession>
<keyword evidence="8" id="KW-1133">Transmembrane helix</keyword>
<dbReference type="Pfam" id="PF00067">
    <property type="entry name" value="p450"/>
    <property type="match status" value="1"/>
</dbReference>
<feature type="transmembrane region" description="Helical" evidence="8">
    <location>
        <begin position="15"/>
        <end position="37"/>
    </location>
</feature>
<dbReference type="CDD" id="cd11041">
    <property type="entry name" value="CYP503A1-like"/>
    <property type="match status" value="1"/>
</dbReference>
<evidence type="ECO:0008006" key="11">
    <source>
        <dbReference type="Google" id="ProtNLM"/>
    </source>
</evidence>
<dbReference type="AlphaFoldDB" id="A0A423V8E5"/>
<evidence type="ECO:0000256" key="2">
    <source>
        <dbReference type="ARBA" id="ARBA00010617"/>
    </source>
</evidence>
<gene>
    <name evidence="9" type="ORF">VPNG_10403</name>
</gene>
<keyword evidence="6" id="KW-0503">Monooxygenase</keyword>
<evidence type="ECO:0000256" key="4">
    <source>
        <dbReference type="ARBA" id="ARBA00023002"/>
    </source>
</evidence>
<dbReference type="InParanoid" id="A0A423V8E5"/>
<dbReference type="Gene3D" id="1.10.630.10">
    <property type="entry name" value="Cytochrome P450"/>
    <property type="match status" value="1"/>
</dbReference>
<organism evidence="9 10">
    <name type="scientific">Cytospora leucostoma</name>
    <dbReference type="NCBI Taxonomy" id="1230097"/>
    <lineage>
        <taxon>Eukaryota</taxon>
        <taxon>Fungi</taxon>
        <taxon>Dikarya</taxon>
        <taxon>Ascomycota</taxon>
        <taxon>Pezizomycotina</taxon>
        <taxon>Sordariomycetes</taxon>
        <taxon>Sordariomycetidae</taxon>
        <taxon>Diaporthales</taxon>
        <taxon>Cytosporaceae</taxon>
        <taxon>Cytospora</taxon>
    </lineage>
</organism>
<dbReference type="PANTHER" id="PTHR46206:SF7">
    <property type="entry name" value="P450, PUTATIVE (EUROFUNG)-RELATED"/>
    <property type="match status" value="1"/>
</dbReference>
<keyword evidence="3 7" id="KW-0479">Metal-binding</keyword>
<keyword evidence="5 7" id="KW-0408">Iron</keyword>